<name>A0A8S1YP87_9CILI</name>
<evidence type="ECO:0000313" key="1">
    <source>
        <dbReference type="EMBL" id="CAD8213054.1"/>
    </source>
</evidence>
<protein>
    <submittedName>
        <fullName evidence="1">Uncharacterized protein</fullName>
    </submittedName>
</protein>
<proteinExistence type="predicted"/>
<dbReference type="EMBL" id="CAJJDO010000173">
    <property type="protein sequence ID" value="CAD8213054.1"/>
    <property type="molecule type" value="Genomic_DNA"/>
</dbReference>
<gene>
    <name evidence="1" type="ORF">PPENT_87.1.T1730021</name>
</gene>
<dbReference type="AlphaFoldDB" id="A0A8S1YP87"/>
<reference evidence="1" key="1">
    <citation type="submission" date="2021-01" db="EMBL/GenBank/DDBJ databases">
        <authorList>
            <consortium name="Genoscope - CEA"/>
            <person name="William W."/>
        </authorList>
    </citation>
    <scope>NUCLEOTIDE SEQUENCE</scope>
</reference>
<keyword evidence="2" id="KW-1185">Reference proteome</keyword>
<evidence type="ECO:0000313" key="2">
    <source>
        <dbReference type="Proteomes" id="UP000689195"/>
    </source>
</evidence>
<organism evidence="1 2">
    <name type="scientific">Paramecium pentaurelia</name>
    <dbReference type="NCBI Taxonomy" id="43138"/>
    <lineage>
        <taxon>Eukaryota</taxon>
        <taxon>Sar</taxon>
        <taxon>Alveolata</taxon>
        <taxon>Ciliophora</taxon>
        <taxon>Intramacronucleata</taxon>
        <taxon>Oligohymenophorea</taxon>
        <taxon>Peniculida</taxon>
        <taxon>Parameciidae</taxon>
        <taxon>Paramecium</taxon>
    </lineage>
</organism>
<dbReference type="Proteomes" id="UP000689195">
    <property type="component" value="Unassembled WGS sequence"/>
</dbReference>
<dbReference type="OrthoDB" id="300641at2759"/>
<sequence length="247" mass="29069">MKFSIQIELRSSFNKQQRLIRIWEDNILLELILYKEISQNPLISSLIQLQISKIIIKKQHNKVIIFHILMEKNTLRYMNKSQYQQQFGNFLDQIMNQLQLIVDFIIIMQLFINVNLIVCNAQMKPHVLNGVAIMMQILLNFHKKSVQLTNIMIMILIDVWIAHYLVQLVHLKQIVKHANLLKLNLIQDDKLNQDEDSYQCFDCPIECNQFLSSSSCVKCLVTNNIKLKNQQFIFIDGYYPISGTSKI</sequence>
<comment type="caution">
    <text evidence="1">The sequence shown here is derived from an EMBL/GenBank/DDBJ whole genome shotgun (WGS) entry which is preliminary data.</text>
</comment>
<accession>A0A8S1YP87</accession>